<evidence type="ECO:0000313" key="2">
    <source>
        <dbReference type="EMBL" id="CAG1839537.1"/>
    </source>
</evidence>
<name>A0A804J8C4_MUSAM</name>
<dbReference type="Gramene" id="Ma05_t25170.1">
    <property type="protein sequence ID" value="Ma05_p25170.1"/>
    <property type="gene ID" value="Ma05_g25170"/>
</dbReference>
<dbReference type="AlphaFoldDB" id="A0A804J8C4"/>
<dbReference type="InParanoid" id="A0A804J8C4"/>
<keyword evidence="1" id="KW-0732">Signal</keyword>
<feature type="signal peptide" evidence="1">
    <location>
        <begin position="1"/>
        <end position="24"/>
    </location>
</feature>
<evidence type="ECO:0000313" key="3">
    <source>
        <dbReference type="EnsemblPlants" id="Ma05_p25170.1"/>
    </source>
</evidence>
<reference evidence="2" key="1">
    <citation type="submission" date="2021-03" db="EMBL/GenBank/DDBJ databases">
        <authorList>
            <consortium name="Genoscope - CEA"/>
            <person name="William W."/>
        </authorList>
    </citation>
    <scope>NUCLEOTIDE SEQUENCE</scope>
    <source>
        <strain evidence="2">Doubled-haploid Pahang</strain>
    </source>
</reference>
<gene>
    <name evidence="2" type="ORF">GSMUA_277140.1</name>
</gene>
<reference evidence="3" key="2">
    <citation type="submission" date="2021-05" db="UniProtKB">
        <authorList>
            <consortium name="EnsemblPlants"/>
        </authorList>
    </citation>
    <scope>IDENTIFICATION</scope>
    <source>
        <strain evidence="3">subsp. malaccensis</strain>
    </source>
</reference>
<evidence type="ECO:0000313" key="4">
    <source>
        <dbReference type="Proteomes" id="UP000012960"/>
    </source>
</evidence>
<accession>A0A804J8C4</accession>
<organism evidence="3 4">
    <name type="scientific">Musa acuminata subsp. malaccensis</name>
    <name type="common">Wild banana</name>
    <name type="synonym">Musa malaccensis</name>
    <dbReference type="NCBI Taxonomy" id="214687"/>
    <lineage>
        <taxon>Eukaryota</taxon>
        <taxon>Viridiplantae</taxon>
        <taxon>Streptophyta</taxon>
        <taxon>Embryophyta</taxon>
        <taxon>Tracheophyta</taxon>
        <taxon>Spermatophyta</taxon>
        <taxon>Magnoliopsida</taxon>
        <taxon>Liliopsida</taxon>
        <taxon>Zingiberales</taxon>
        <taxon>Musaceae</taxon>
        <taxon>Musa</taxon>
    </lineage>
</organism>
<dbReference type="EnsemblPlants" id="Ma05_t25170.1">
    <property type="protein sequence ID" value="Ma05_p25170.1"/>
    <property type="gene ID" value="Ma05_g25170"/>
</dbReference>
<keyword evidence="4" id="KW-1185">Reference proteome</keyword>
<feature type="chain" id="PRO_5036219891" evidence="1">
    <location>
        <begin position="25"/>
        <end position="91"/>
    </location>
</feature>
<dbReference type="Proteomes" id="UP000012960">
    <property type="component" value="Unplaced"/>
</dbReference>
<protein>
    <submittedName>
        <fullName evidence="2">(wild Malaysian banana) hypothetical protein</fullName>
    </submittedName>
</protein>
<sequence>MPIHLLILDKSLMVFHCLFPAMLSLSLHVSNNLSASAEGLFSASLDKLSTNLYKQTQSVELTTYFLSLAKKLILEFVVGSVLAIYFGSFLI</sequence>
<evidence type="ECO:0000256" key="1">
    <source>
        <dbReference type="SAM" id="SignalP"/>
    </source>
</evidence>
<proteinExistence type="predicted"/>
<dbReference type="EMBL" id="HG996470">
    <property type="protein sequence ID" value="CAG1839537.1"/>
    <property type="molecule type" value="Genomic_DNA"/>
</dbReference>